<protein>
    <recommendedName>
        <fullName evidence="1">DUF6546 domain-containing protein</fullName>
    </recommendedName>
</protein>
<feature type="domain" description="DUF6546" evidence="1">
    <location>
        <begin position="311"/>
        <end position="447"/>
    </location>
</feature>
<sequence>MSWSKLPCELRHDILTRLVEVESRNGKTLTGSATVATEWQPIFEKSTFKNLRIKASELESFQAMFRVQRRRAYLREIGLALELPQQGHLRRNVLGRTSQDRAIGQMVITARQGAGANRHLPGLERQQKENSMAFTHAICALFGQLATWRRYEVYREGIALEIIADSMSYWQKTVTRVQRRTNPVVIYVGDGWEFQPATIPPWMWEKCLDAAKSDFHFSLELDFRDVRLLPRVQAITSLLISRRSVRHFEPEGISEIIRCLPALTVFNWEVRRRAHWKMKHAFDEELSKAMSSWPSSLNDIRIIQLQHLRSHPRPSPHLAELGSGLACRCRHLTRLSINYSIDAFEFFRAMDQESYGLRYLVLRSEQMIIDELPGSNSHLISMAVGAVNQMPKLRFLALYNTSSSHVGYFNYEMTDDMPMLSIRCSWLFEVAEKCLESWQAILKGDGSGSAKWCIERLPIRRVRFLLSVISRRKK</sequence>
<organism evidence="2 3">
    <name type="scientific">Fusarium solani</name>
    <name type="common">Filamentous fungus</name>
    <dbReference type="NCBI Taxonomy" id="169388"/>
    <lineage>
        <taxon>Eukaryota</taxon>
        <taxon>Fungi</taxon>
        <taxon>Dikarya</taxon>
        <taxon>Ascomycota</taxon>
        <taxon>Pezizomycotina</taxon>
        <taxon>Sordariomycetes</taxon>
        <taxon>Hypocreomycetidae</taxon>
        <taxon>Hypocreales</taxon>
        <taxon>Nectriaceae</taxon>
        <taxon>Fusarium</taxon>
        <taxon>Fusarium solani species complex</taxon>
    </lineage>
</organism>
<dbReference type="EMBL" id="JAGTJS010000001">
    <property type="protein sequence ID" value="KAH7276076.1"/>
    <property type="molecule type" value="Genomic_DNA"/>
</dbReference>
<name>A0A9P9L8B3_FUSSL</name>
<evidence type="ECO:0000313" key="2">
    <source>
        <dbReference type="EMBL" id="KAH7276076.1"/>
    </source>
</evidence>
<reference evidence="2" key="1">
    <citation type="journal article" date="2021" name="Nat. Commun.">
        <title>Genetic determinants of endophytism in the Arabidopsis root mycobiome.</title>
        <authorList>
            <person name="Mesny F."/>
            <person name="Miyauchi S."/>
            <person name="Thiergart T."/>
            <person name="Pickel B."/>
            <person name="Atanasova L."/>
            <person name="Karlsson M."/>
            <person name="Huettel B."/>
            <person name="Barry K.W."/>
            <person name="Haridas S."/>
            <person name="Chen C."/>
            <person name="Bauer D."/>
            <person name="Andreopoulos W."/>
            <person name="Pangilinan J."/>
            <person name="LaButti K."/>
            <person name="Riley R."/>
            <person name="Lipzen A."/>
            <person name="Clum A."/>
            <person name="Drula E."/>
            <person name="Henrissat B."/>
            <person name="Kohler A."/>
            <person name="Grigoriev I.V."/>
            <person name="Martin F.M."/>
            <person name="Hacquard S."/>
        </authorList>
    </citation>
    <scope>NUCLEOTIDE SEQUENCE</scope>
    <source>
        <strain evidence="2">FSSC 5 MPI-SDFR-AT-0091</strain>
    </source>
</reference>
<evidence type="ECO:0000313" key="3">
    <source>
        <dbReference type="Proteomes" id="UP000736672"/>
    </source>
</evidence>
<dbReference type="Pfam" id="PF20183">
    <property type="entry name" value="DUF6546"/>
    <property type="match status" value="1"/>
</dbReference>
<comment type="caution">
    <text evidence="2">The sequence shown here is derived from an EMBL/GenBank/DDBJ whole genome shotgun (WGS) entry which is preliminary data.</text>
</comment>
<proteinExistence type="predicted"/>
<accession>A0A9P9L8B3</accession>
<evidence type="ECO:0000259" key="1">
    <source>
        <dbReference type="Pfam" id="PF20183"/>
    </source>
</evidence>
<dbReference type="Proteomes" id="UP000736672">
    <property type="component" value="Unassembled WGS sequence"/>
</dbReference>
<dbReference type="OrthoDB" id="5333491at2759"/>
<dbReference type="InterPro" id="IPR046676">
    <property type="entry name" value="DUF6546"/>
</dbReference>
<keyword evidence="3" id="KW-1185">Reference proteome</keyword>
<dbReference type="AlphaFoldDB" id="A0A9P9L8B3"/>
<gene>
    <name evidence="2" type="ORF">B0J15DRAFT_458203</name>
</gene>